<reference evidence="4" key="3">
    <citation type="submission" date="2016-03" db="UniProtKB">
        <authorList>
            <consortium name="EnsemblProtists"/>
        </authorList>
    </citation>
    <scope>IDENTIFICATION</scope>
</reference>
<dbReference type="SMART" id="SM00563">
    <property type="entry name" value="PlsC"/>
    <property type="match status" value="1"/>
</dbReference>
<keyword evidence="5" id="KW-1185">Reference proteome</keyword>
<reference evidence="5" key="2">
    <citation type="submission" date="2012-11" db="EMBL/GenBank/DDBJ databases">
        <authorList>
            <person name="Kuo A."/>
            <person name="Curtis B.A."/>
            <person name="Tanifuji G."/>
            <person name="Burki F."/>
            <person name="Gruber A."/>
            <person name="Irimia M."/>
            <person name="Maruyama S."/>
            <person name="Arias M.C."/>
            <person name="Ball S.G."/>
            <person name="Gile G.H."/>
            <person name="Hirakawa Y."/>
            <person name="Hopkins J.F."/>
            <person name="Rensing S.A."/>
            <person name="Schmutz J."/>
            <person name="Symeonidi A."/>
            <person name="Elias M."/>
            <person name="Eveleigh R.J."/>
            <person name="Herman E.K."/>
            <person name="Klute M.J."/>
            <person name="Nakayama T."/>
            <person name="Obornik M."/>
            <person name="Reyes-Prieto A."/>
            <person name="Armbrust E.V."/>
            <person name="Aves S.J."/>
            <person name="Beiko R.G."/>
            <person name="Coutinho P."/>
            <person name="Dacks J.B."/>
            <person name="Durnford D.G."/>
            <person name="Fast N.M."/>
            <person name="Green B.R."/>
            <person name="Grisdale C."/>
            <person name="Hempe F."/>
            <person name="Henrissat B."/>
            <person name="Hoppner M.P."/>
            <person name="Ishida K.-I."/>
            <person name="Kim E."/>
            <person name="Koreny L."/>
            <person name="Kroth P.G."/>
            <person name="Liu Y."/>
            <person name="Malik S.-B."/>
            <person name="Maier U.G."/>
            <person name="McRose D."/>
            <person name="Mock T."/>
            <person name="Neilson J.A."/>
            <person name="Onodera N.T."/>
            <person name="Poole A.M."/>
            <person name="Pritham E.J."/>
            <person name="Richards T.A."/>
            <person name="Rocap G."/>
            <person name="Roy S.W."/>
            <person name="Sarai C."/>
            <person name="Schaack S."/>
            <person name="Shirato S."/>
            <person name="Slamovits C.H."/>
            <person name="Spencer D.F."/>
            <person name="Suzuki S."/>
            <person name="Worden A.Z."/>
            <person name="Zauner S."/>
            <person name="Barry K."/>
            <person name="Bell C."/>
            <person name="Bharti A.K."/>
            <person name="Crow J.A."/>
            <person name="Grimwood J."/>
            <person name="Kramer R."/>
            <person name="Lindquist E."/>
            <person name="Lucas S."/>
            <person name="Salamov A."/>
            <person name="McFadden G.I."/>
            <person name="Lane C.E."/>
            <person name="Keeling P.J."/>
            <person name="Gray M.W."/>
            <person name="Grigoriev I.V."/>
            <person name="Archibald J.M."/>
        </authorList>
    </citation>
    <scope>NUCLEOTIDE SEQUENCE</scope>
    <source>
        <strain evidence="5">CCMP2712</strain>
    </source>
</reference>
<evidence type="ECO:0000313" key="3">
    <source>
        <dbReference type="EMBL" id="EKX41344.1"/>
    </source>
</evidence>
<keyword evidence="3" id="KW-0012">Acyltransferase</keyword>
<dbReference type="EMBL" id="JH993024">
    <property type="protein sequence ID" value="EKX41344.1"/>
    <property type="molecule type" value="Genomic_DNA"/>
</dbReference>
<dbReference type="Proteomes" id="UP000011087">
    <property type="component" value="Unassembled WGS sequence"/>
</dbReference>
<dbReference type="OrthoDB" id="524544at2759"/>
<dbReference type="Gene3D" id="3.40.1130.10">
    <property type="entry name" value="Glycerol-3-phosphate (1)-acyltransferase"/>
    <property type="match status" value="1"/>
</dbReference>
<keyword evidence="1" id="KW-0732">Signal</keyword>
<dbReference type="PANTHER" id="PTHR35695">
    <property type="entry name" value="GLYCEROL-3-PHOSPHATE ACYLTRANSFERASE, CHLOROPLASTIC"/>
    <property type="match status" value="1"/>
</dbReference>
<feature type="domain" description="Phospholipid/glycerol acyltransferase" evidence="2">
    <location>
        <begin position="224"/>
        <end position="376"/>
    </location>
</feature>
<reference evidence="3 5" key="1">
    <citation type="journal article" date="2012" name="Nature">
        <title>Algal genomes reveal evolutionary mosaicism and the fate of nucleomorphs.</title>
        <authorList>
            <consortium name="DOE Joint Genome Institute"/>
            <person name="Curtis B.A."/>
            <person name="Tanifuji G."/>
            <person name="Burki F."/>
            <person name="Gruber A."/>
            <person name="Irimia M."/>
            <person name="Maruyama S."/>
            <person name="Arias M.C."/>
            <person name="Ball S.G."/>
            <person name="Gile G.H."/>
            <person name="Hirakawa Y."/>
            <person name="Hopkins J.F."/>
            <person name="Kuo A."/>
            <person name="Rensing S.A."/>
            <person name="Schmutz J."/>
            <person name="Symeonidi A."/>
            <person name="Elias M."/>
            <person name="Eveleigh R.J."/>
            <person name="Herman E.K."/>
            <person name="Klute M.J."/>
            <person name="Nakayama T."/>
            <person name="Obornik M."/>
            <person name="Reyes-Prieto A."/>
            <person name="Armbrust E.V."/>
            <person name="Aves S.J."/>
            <person name="Beiko R.G."/>
            <person name="Coutinho P."/>
            <person name="Dacks J.B."/>
            <person name="Durnford D.G."/>
            <person name="Fast N.M."/>
            <person name="Green B.R."/>
            <person name="Grisdale C.J."/>
            <person name="Hempel F."/>
            <person name="Henrissat B."/>
            <person name="Hoppner M.P."/>
            <person name="Ishida K."/>
            <person name="Kim E."/>
            <person name="Koreny L."/>
            <person name="Kroth P.G."/>
            <person name="Liu Y."/>
            <person name="Malik S.B."/>
            <person name="Maier U.G."/>
            <person name="McRose D."/>
            <person name="Mock T."/>
            <person name="Neilson J.A."/>
            <person name="Onodera N.T."/>
            <person name="Poole A.M."/>
            <person name="Pritham E.J."/>
            <person name="Richards T.A."/>
            <person name="Rocap G."/>
            <person name="Roy S.W."/>
            <person name="Sarai C."/>
            <person name="Schaack S."/>
            <person name="Shirato S."/>
            <person name="Slamovits C.H."/>
            <person name="Spencer D.F."/>
            <person name="Suzuki S."/>
            <person name="Worden A.Z."/>
            <person name="Zauner S."/>
            <person name="Barry K."/>
            <person name="Bell C."/>
            <person name="Bharti A.K."/>
            <person name="Crow J.A."/>
            <person name="Grimwood J."/>
            <person name="Kramer R."/>
            <person name="Lindquist E."/>
            <person name="Lucas S."/>
            <person name="Salamov A."/>
            <person name="McFadden G.I."/>
            <person name="Lane C.E."/>
            <person name="Keeling P.J."/>
            <person name="Gray M.W."/>
            <person name="Grigoriev I.V."/>
            <person name="Archibald J.M."/>
        </authorList>
    </citation>
    <scope>NUCLEOTIDE SEQUENCE</scope>
    <source>
        <strain evidence="3 5">CCMP2712</strain>
    </source>
</reference>
<dbReference type="STRING" id="905079.L1IZM5"/>
<dbReference type="GO" id="GO:0004366">
    <property type="term" value="F:glycerol-3-phosphate O-acyltransferase activity"/>
    <property type="evidence" value="ECO:0007669"/>
    <property type="project" value="InterPro"/>
</dbReference>
<dbReference type="InterPro" id="IPR016222">
    <property type="entry name" value="G3P_O-acylTrfase_chlp"/>
</dbReference>
<dbReference type="GO" id="GO:0006655">
    <property type="term" value="P:phosphatidylglycerol biosynthetic process"/>
    <property type="evidence" value="ECO:0007669"/>
    <property type="project" value="TreeGrafter"/>
</dbReference>
<evidence type="ECO:0000256" key="1">
    <source>
        <dbReference type="SAM" id="SignalP"/>
    </source>
</evidence>
<dbReference type="PANTHER" id="PTHR35695:SF1">
    <property type="entry name" value="GLYCEROL-3-PHOSPHATE ACYLTRANSFERASE, CHLOROPLASTIC"/>
    <property type="match status" value="1"/>
</dbReference>
<organism evidence="3">
    <name type="scientific">Guillardia theta (strain CCMP2712)</name>
    <name type="common">Cryptophyte</name>
    <dbReference type="NCBI Taxonomy" id="905079"/>
    <lineage>
        <taxon>Eukaryota</taxon>
        <taxon>Cryptophyceae</taxon>
        <taxon>Pyrenomonadales</taxon>
        <taxon>Geminigeraceae</taxon>
        <taxon>Guillardia</taxon>
    </lineage>
</organism>
<feature type="signal peptide" evidence="1">
    <location>
        <begin position="1"/>
        <end position="18"/>
    </location>
</feature>
<sequence length="453" mass="50533">MASWKVAMAMAMAMAAEAFSPSSLFSAHHANVASFSRAEKSRYSLRAPRMVASPAAKLSTENPFRPAARKIGVQTQLREECQFMLPKDEMPLDKRIEKYVADGELLKSDGDIILNWCQNYKDALSKAPAKVDEDKKFAVDDYFATLTELVRKERKRPHYFDSNNKVTGKHYEPHNYHHSDSQFFNYQAFGIDFTRPLVDWDETKIVGAHNLQKIKAQLEAGENVVFLSNHQSESDTHCIFTLLEDQLGPEYGKIASQIVFMAGERVLRDAIVVPFSRGCNLLTVYSKKHIDSEPELKMAKMGHNQKTLKKLGEMFALGGTCMWFAPSGGRDRRSAETGKVELSPFDPNAIEMVRLVAEGAGALKKTHFYPMALATHNIFPPPATVGGAIGEERRVNWCKLGLAVGDEIEDDSIDPTLDKAAARAAAKQQRAERAVKAYESMKEGYVALGGYEQ</sequence>
<dbReference type="HOGENOM" id="CLU_043091_0_0_1"/>
<dbReference type="RefSeq" id="XP_005828324.1">
    <property type="nucleotide sequence ID" value="XM_005828267.1"/>
</dbReference>
<dbReference type="AlphaFoldDB" id="L1IZM5"/>
<gene>
    <name evidence="3" type="ORF">GUITHDRAFT_112554</name>
</gene>
<keyword evidence="3" id="KW-0808">Transferase</keyword>
<evidence type="ECO:0000313" key="4">
    <source>
        <dbReference type="EnsemblProtists" id="EKX41344"/>
    </source>
</evidence>
<feature type="chain" id="PRO_5008770746" evidence="1">
    <location>
        <begin position="19"/>
        <end position="453"/>
    </location>
</feature>
<dbReference type="GeneID" id="17297997"/>
<dbReference type="OMA" id="ANHQTEC"/>
<accession>L1IZM5</accession>
<dbReference type="eggNOG" id="ENOG502QRHE">
    <property type="taxonomic scope" value="Eukaryota"/>
</dbReference>
<dbReference type="KEGG" id="gtt:GUITHDRAFT_112554"/>
<evidence type="ECO:0000313" key="5">
    <source>
        <dbReference type="Proteomes" id="UP000011087"/>
    </source>
</evidence>
<protein>
    <submittedName>
        <fullName evidence="3">Glycerol-3-phosphate O-acyltransferase</fullName>
    </submittedName>
</protein>
<dbReference type="SUPFAM" id="SSF69593">
    <property type="entry name" value="Glycerol-3-phosphate (1)-acyltransferase"/>
    <property type="match status" value="1"/>
</dbReference>
<dbReference type="PaxDb" id="55529-EKX41344"/>
<dbReference type="Pfam" id="PF01553">
    <property type="entry name" value="Acyltransferase"/>
    <property type="match status" value="1"/>
</dbReference>
<evidence type="ECO:0000259" key="2">
    <source>
        <dbReference type="SMART" id="SM00563"/>
    </source>
</evidence>
<dbReference type="EnsemblProtists" id="EKX41344">
    <property type="protein sequence ID" value="EKX41344"/>
    <property type="gene ID" value="GUITHDRAFT_112554"/>
</dbReference>
<proteinExistence type="predicted"/>
<dbReference type="InterPro" id="IPR002123">
    <property type="entry name" value="Plipid/glycerol_acylTrfase"/>
</dbReference>
<name>L1IZM5_GUITC</name>